<reference evidence="1 2" key="1">
    <citation type="submission" date="2015-07" db="EMBL/GenBank/DDBJ databases">
        <title>Comparative genomics of the Sigatoka disease complex on banana suggests a link between parallel evolutionary changes in Pseudocercospora fijiensis and Pseudocercospora eumusae and increased virulence on the banana host.</title>
        <authorList>
            <person name="Chang T.-C."/>
            <person name="Salvucci A."/>
            <person name="Crous P.W."/>
            <person name="Stergiopoulos I."/>
        </authorList>
    </citation>
    <scope>NUCLEOTIDE SEQUENCE [LARGE SCALE GENOMIC DNA]</scope>
    <source>
        <strain evidence="1 2">CBS 116634</strain>
    </source>
</reference>
<evidence type="ECO:0000313" key="2">
    <source>
        <dbReference type="Proteomes" id="UP000073492"/>
    </source>
</evidence>
<comment type="caution">
    <text evidence="1">The sequence shown here is derived from an EMBL/GenBank/DDBJ whole genome shotgun (WGS) entry which is preliminary data.</text>
</comment>
<protein>
    <submittedName>
        <fullName evidence="1">Uncharacterized protein</fullName>
    </submittedName>
</protein>
<accession>A0A139I1W4</accession>
<dbReference type="AlphaFoldDB" id="A0A139I1W4"/>
<gene>
    <name evidence="1" type="ORF">AC579_8474</name>
</gene>
<evidence type="ECO:0000313" key="1">
    <source>
        <dbReference type="EMBL" id="KXT08691.1"/>
    </source>
</evidence>
<name>A0A139I1W4_9PEZI</name>
<sequence length="60" mass="6420">MTALLTPGLVGESVSTAFSHDPMRYRQAVPPTASPPYIRGPTRTYAWWSQSVASAGGLRA</sequence>
<organism evidence="1 2">
    <name type="scientific">Pseudocercospora musae</name>
    <dbReference type="NCBI Taxonomy" id="113226"/>
    <lineage>
        <taxon>Eukaryota</taxon>
        <taxon>Fungi</taxon>
        <taxon>Dikarya</taxon>
        <taxon>Ascomycota</taxon>
        <taxon>Pezizomycotina</taxon>
        <taxon>Dothideomycetes</taxon>
        <taxon>Dothideomycetidae</taxon>
        <taxon>Mycosphaerellales</taxon>
        <taxon>Mycosphaerellaceae</taxon>
        <taxon>Pseudocercospora</taxon>
    </lineage>
</organism>
<dbReference type="EMBL" id="LFZO01000414">
    <property type="protein sequence ID" value="KXT08691.1"/>
    <property type="molecule type" value="Genomic_DNA"/>
</dbReference>
<keyword evidence="2" id="KW-1185">Reference proteome</keyword>
<proteinExistence type="predicted"/>
<dbReference type="Proteomes" id="UP000073492">
    <property type="component" value="Unassembled WGS sequence"/>
</dbReference>